<dbReference type="InterPro" id="IPR002516">
    <property type="entry name" value="Glyco_trans_11"/>
</dbReference>
<organism evidence="3 4">
    <name type="scientific">Spirosoma rhododendri</name>
    <dbReference type="NCBI Taxonomy" id="2728024"/>
    <lineage>
        <taxon>Bacteria</taxon>
        <taxon>Pseudomonadati</taxon>
        <taxon>Bacteroidota</taxon>
        <taxon>Cytophagia</taxon>
        <taxon>Cytophagales</taxon>
        <taxon>Cytophagaceae</taxon>
        <taxon>Spirosoma</taxon>
    </lineage>
</organism>
<dbReference type="GO" id="GO:0016020">
    <property type="term" value="C:membrane"/>
    <property type="evidence" value="ECO:0007669"/>
    <property type="project" value="InterPro"/>
</dbReference>
<evidence type="ECO:0000256" key="2">
    <source>
        <dbReference type="ARBA" id="ARBA00022679"/>
    </source>
</evidence>
<dbReference type="AlphaFoldDB" id="A0A7L5DMG7"/>
<accession>A0A7L5DMG7</accession>
<reference evidence="3 4" key="1">
    <citation type="submission" date="2020-04" db="EMBL/GenBank/DDBJ databases">
        <title>Genome sequencing of novel species.</title>
        <authorList>
            <person name="Heo J."/>
            <person name="Kim S.-J."/>
            <person name="Kim J.-S."/>
            <person name="Hong S.-B."/>
            <person name="Kwon S.-W."/>
        </authorList>
    </citation>
    <scope>NUCLEOTIDE SEQUENCE [LARGE SCALE GENOMIC DNA]</scope>
    <source>
        <strain evidence="3 4">CJU-R4</strain>
    </source>
</reference>
<dbReference type="KEGG" id="srho:HH216_09765"/>
<dbReference type="Proteomes" id="UP000501128">
    <property type="component" value="Chromosome"/>
</dbReference>
<proteinExistence type="predicted"/>
<dbReference type="RefSeq" id="WP_169550649.1">
    <property type="nucleotide sequence ID" value="NZ_CP051677.1"/>
</dbReference>
<dbReference type="EMBL" id="CP051677">
    <property type="protein sequence ID" value="QJD78681.1"/>
    <property type="molecule type" value="Genomic_DNA"/>
</dbReference>
<dbReference type="PANTHER" id="PTHR11927:SF9">
    <property type="entry name" value="L-FUCOSYLTRANSFERASE"/>
    <property type="match status" value="1"/>
</dbReference>
<keyword evidence="1 3" id="KW-0328">Glycosyltransferase</keyword>
<dbReference type="Pfam" id="PF01531">
    <property type="entry name" value="Glyco_transf_11"/>
    <property type="match status" value="1"/>
</dbReference>
<keyword evidence="2 3" id="KW-0808">Transferase</keyword>
<evidence type="ECO:0000256" key="1">
    <source>
        <dbReference type="ARBA" id="ARBA00022676"/>
    </source>
</evidence>
<keyword evidence="4" id="KW-1185">Reference proteome</keyword>
<dbReference type="CDD" id="cd11301">
    <property type="entry name" value="Fut1_Fut2_like"/>
    <property type="match status" value="1"/>
</dbReference>
<gene>
    <name evidence="3" type="ORF">HH216_09765</name>
</gene>
<dbReference type="GO" id="GO:0005975">
    <property type="term" value="P:carbohydrate metabolic process"/>
    <property type="evidence" value="ECO:0007669"/>
    <property type="project" value="InterPro"/>
</dbReference>
<protein>
    <submittedName>
        <fullName evidence="3">Alpha-1,2-fucosyltransferase</fullName>
    </submittedName>
</protein>
<dbReference type="GO" id="GO:0008107">
    <property type="term" value="F:galactoside 2-alpha-L-fucosyltransferase activity"/>
    <property type="evidence" value="ECO:0007669"/>
    <property type="project" value="InterPro"/>
</dbReference>
<evidence type="ECO:0000313" key="4">
    <source>
        <dbReference type="Proteomes" id="UP000501128"/>
    </source>
</evidence>
<evidence type="ECO:0000313" key="3">
    <source>
        <dbReference type="EMBL" id="QJD78681.1"/>
    </source>
</evidence>
<sequence>MITFSQLGTLPWGRLGNQLFCVAATIGIAHRNGQPFTLPPWSYSRFFANPLPTGQVPGARPYEQPSFAYQPVDLPTGDWDLRGSFQSERFFADAADQVRHYFTPAPELSADLQTRYGALLAQQPVSLHVRRGDYVRQRAAFPPQPLAYYQTAIRKFPNDTRFLVFSDDIAWCRHQFTGDQFTFVEGESDIADLFLMSLCRHHILSNSSFSWWGAWLNPSPDKLVYCPAYWFGPATSPRPQHYARDLYATGFIPLMPDDVDPRRKAITYVLAYPVYSLYMSALKIGVRVFRRLGLYPAPPR</sequence>
<dbReference type="PANTHER" id="PTHR11927">
    <property type="entry name" value="GALACTOSIDE 2-L-FUCOSYLTRANSFERASE"/>
    <property type="match status" value="1"/>
</dbReference>
<name>A0A7L5DMG7_9BACT</name>